<name>A0ACC3DLI4_9PEZI</name>
<protein>
    <submittedName>
        <fullName evidence="1">Uncharacterized protein</fullName>
    </submittedName>
</protein>
<dbReference type="Proteomes" id="UP001186974">
    <property type="component" value="Unassembled WGS sequence"/>
</dbReference>
<reference evidence="1" key="1">
    <citation type="submission" date="2024-09" db="EMBL/GenBank/DDBJ databases">
        <title>Black Yeasts Isolated from many extreme environments.</title>
        <authorList>
            <person name="Coleine C."/>
            <person name="Stajich J.E."/>
            <person name="Selbmann L."/>
        </authorList>
    </citation>
    <scope>NUCLEOTIDE SEQUENCE</scope>
    <source>
        <strain evidence="1">CCFEE 5737</strain>
    </source>
</reference>
<organism evidence="1 2">
    <name type="scientific">Coniosporium uncinatum</name>
    <dbReference type="NCBI Taxonomy" id="93489"/>
    <lineage>
        <taxon>Eukaryota</taxon>
        <taxon>Fungi</taxon>
        <taxon>Dikarya</taxon>
        <taxon>Ascomycota</taxon>
        <taxon>Pezizomycotina</taxon>
        <taxon>Dothideomycetes</taxon>
        <taxon>Dothideomycetes incertae sedis</taxon>
        <taxon>Coniosporium</taxon>
    </lineage>
</organism>
<gene>
    <name evidence="1" type="ORF">LTS18_010177</name>
</gene>
<evidence type="ECO:0000313" key="1">
    <source>
        <dbReference type="EMBL" id="KAK3077473.1"/>
    </source>
</evidence>
<feature type="non-terminal residue" evidence="1">
    <location>
        <position position="295"/>
    </location>
</feature>
<accession>A0ACC3DLI4</accession>
<comment type="caution">
    <text evidence="1">The sequence shown here is derived from an EMBL/GenBank/DDBJ whole genome shotgun (WGS) entry which is preliminary data.</text>
</comment>
<sequence>MRPDEQDAGDTLQHLVSSLNDSQPEHAWGLNDANGSSTTGASAESRTSSQTARPPRYSPNASSIFSSGPSESTNPPRTSDSTHRSPLVRPTVSPNGSSSAPLATLSNVTTSSHRRTARFDDDATSMVSSSQIAQVQKDADDPTTPPDSSRPSEAREYTTPRTLTRLLGAEMATSPDTSRHPSYNGPPVGQLMTRSLVNETASLPDHLYTKGLLGGRHSDIAIIAFGHQYNLHRIILDRAPFFSTALSEPWLESTAKEVPLHPEEIDSNITQTAFELALKRLYGCGVAEEEDAEAI</sequence>
<evidence type="ECO:0000313" key="2">
    <source>
        <dbReference type="Proteomes" id="UP001186974"/>
    </source>
</evidence>
<proteinExistence type="predicted"/>
<keyword evidence="2" id="KW-1185">Reference proteome</keyword>
<dbReference type="EMBL" id="JAWDJW010002822">
    <property type="protein sequence ID" value="KAK3077473.1"/>
    <property type="molecule type" value="Genomic_DNA"/>
</dbReference>